<feature type="non-terminal residue" evidence="4">
    <location>
        <position position="1"/>
    </location>
</feature>
<feature type="signal peptide" evidence="2">
    <location>
        <begin position="1"/>
        <end position="25"/>
    </location>
</feature>
<keyword evidence="5" id="KW-1185">Reference proteome</keyword>
<dbReference type="PANTHER" id="PTHR21593:SF36">
    <property type="entry name" value="DUF148 DOMAIN-CONTAINING PROTEIN-RELATED"/>
    <property type="match status" value="1"/>
</dbReference>
<gene>
    <name evidence="4" type="ORF">PMAYCL1PPCAC_17278</name>
</gene>
<feature type="domain" description="SXP/RAL-2 family protein Ani s 5-like cation-binding" evidence="3">
    <location>
        <begin position="83"/>
        <end position="187"/>
    </location>
</feature>
<protein>
    <recommendedName>
        <fullName evidence="3">SXP/RAL-2 family protein Ani s 5-like cation-binding domain-containing protein</fullName>
    </recommendedName>
</protein>
<evidence type="ECO:0000313" key="5">
    <source>
        <dbReference type="Proteomes" id="UP001328107"/>
    </source>
</evidence>
<dbReference type="InterPro" id="IPR052823">
    <property type="entry name" value="SXP/RAL-2_related"/>
</dbReference>
<keyword evidence="2" id="KW-0732">Signal</keyword>
<organism evidence="4 5">
    <name type="scientific">Pristionchus mayeri</name>
    <dbReference type="NCBI Taxonomy" id="1317129"/>
    <lineage>
        <taxon>Eukaryota</taxon>
        <taxon>Metazoa</taxon>
        <taxon>Ecdysozoa</taxon>
        <taxon>Nematoda</taxon>
        <taxon>Chromadorea</taxon>
        <taxon>Rhabditida</taxon>
        <taxon>Rhabditina</taxon>
        <taxon>Diplogasteromorpha</taxon>
        <taxon>Diplogasteroidea</taxon>
        <taxon>Neodiplogasteridae</taxon>
        <taxon>Pristionchus</taxon>
    </lineage>
</organism>
<feature type="transmembrane region" description="Helical" evidence="1">
    <location>
        <begin position="14"/>
        <end position="32"/>
    </location>
</feature>
<proteinExistence type="predicted"/>
<feature type="chain" id="PRO_5043013089" description="SXP/RAL-2 family protein Ani s 5-like cation-binding domain-containing protein" evidence="2">
    <location>
        <begin position="26"/>
        <end position="235"/>
    </location>
</feature>
<reference evidence="5" key="1">
    <citation type="submission" date="2022-10" db="EMBL/GenBank/DDBJ databases">
        <title>Genome assembly of Pristionchus species.</title>
        <authorList>
            <person name="Yoshida K."/>
            <person name="Sommer R.J."/>
        </authorList>
    </citation>
    <scope>NUCLEOTIDE SEQUENCE [LARGE SCALE GENOMIC DNA]</scope>
    <source>
        <strain evidence="5">RS5460</strain>
    </source>
</reference>
<dbReference type="PANTHER" id="PTHR21593">
    <property type="entry name" value="PRION-LIKE- Q/N-RICH -DOMAIN-BEARING PROTEIN PROTEIN"/>
    <property type="match status" value="1"/>
</dbReference>
<name>A0AAN5I067_9BILA</name>
<dbReference type="EMBL" id="BTRK01000004">
    <property type="protein sequence ID" value="GMR47083.1"/>
    <property type="molecule type" value="Genomic_DNA"/>
</dbReference>
<evidence type="ECO:0000259" key="3">
    <source>
        <dbReference type="Pfam" id="PF02520"/>
    </source>
</evidence>
<keyword evidence="1" id="KW-1133">Transmembrane helix</keyword>
<keyword evidence="1" id="KW-0472">Membrane</keyword>
<dbReference type="Proteomes" id="UP001328107">
    <property type="component" value="Unassembled WGS sequence"/>
</dbReference>
<evidence type="ECO:0000256" key="2">
    <source>
        <dbReference type="SAM" id="SignalP"/>
    </source>
</evidence>
<keyword evidence="1" id="KW-0812">Transmembrane</keyword>
<comment type="caution">
    <text evidence="4">The sequence shown here is derived from an EMBL/GenBank/DDBJ whole genome shotgun (WGS) entry which is preliminary data.</text>
</comment>
<evidence type="ECO:0000313" key="4">
    <source>
        <dbReference type="EMBL" id="GMR47083.1"/>
    </source>
</evidence>
<sequence length="235" mass="26718">SGAPLIPSLLQSSMLRLLLFSSIFAVVCFLAISARPAGDDDGFVDQGYDELSAFGYPDVSRRGHHGHHFPWYPPFLRNVSASARREFFRIIFDRNATKGEIKKRVGEWAVKNHVEEQVKAYHEKIVAYFTEHHKNVTAAIGKLQGAYESLTSIIKDDSLTRHQTYVKLHDLFVSYPRELRALLYATRPLPPRRRPHEYSGEDYSDEMIDSSFPPLSAGLKFKGVGAMRTESNRAY</sequence>
<evidence type="ECO:0000256" key="1">
    <source>
        <dbReference type="SAM" id="Phobius"/>
    </source>
</evidence>
<dbReference type="InterPro" id="IPR003677">
    <property type="entry name" value="ANIS5_cation-bd"/>
</dbReference>
<dbReference type="Pfam" id="PF02520">
    <property type="entry name" value="ANIS5_cation-bd"/>
    <property type="match status" value="1"/>
</dbReference>
<accession>A0AAN5I067</accession>
<dbReference type="AlphaFoldDB" id="A0AAN5I067"/>